<sequence length="634" mass="73666">QPAKYESTLYSASFKSFRDNRNTNNQTPKQVLISDILNSKQSAPATHKQSTLQINQNTPPDVFSPQTTSSDNNPQLMKQNFGYVATESYSVRSQEQLSCGSQMFPMSPEVTEYYNTFKQMSPQVSEYQNYLKQKSPEISEYHNNIKQASPQVYDLHNNNNFAIKQKSPQESDHQNFFKNMTPQGSEYQKYINQKVPANMTSPLNQPATTDYNIAKVLSQSTNQDENKKQENLKKFNQRSIDIQQTDEYAGFYQNFIPVSFSQTYVSQSNQYTYKFSNTNNQHTYKQPPKNANTKTSHKNQHIYTHNSSTPTSPHSDSHTQPQSNIHTHSSDTSIMSNNADANLIFGFYPQYSEIRSSRSENYVDLIIVQNQQQEDFENQFDDESDKKEYFVQMNTFSQKHKRLSKESKNPYVSQKKNITSTYSGRSTREIIDRTSEYTNWKQFIDSVGAIYVHEEEVSNMEGNLIRRMRSYQKGQEMYQQQDKEKQDSLLDENQTEKEKMKEKEIVKEKKEQKNEEIGKEMKIDNKQKNALKRDIKVYIIEVWNMHSLKFNSAECTIIEQSTFAGCKSIQFAKCKFPVYNFVDDKFIFGLINSSCINITIQHFTSALVEQPDVQLDLLFLFIIGAIQGYLVKIT</sequence>
<evidence type="ECO:0000256" key="1">
    <source>
        <dbReference type="SAM" id="MobiDB-lite"/>
    </source>
</evidence>
<name>A0A5J4VEU8_9EUKA</name>
<feature type="region of interest" description="Disordered" evidence="1">
    <location>
        <begin position="38"/>
        <end position="73"/>
    </location>
</feature>
<feature type="compositionally biased region" description="Basic and acidic residues" evidence="1">
    <location>
        <begin position="481"/>
        <end position="507"/>
    </location>
</feature>
<evidence type="ECO:0000313" key="2">
    <source>
        <dbReference type="EMBL" id="KAA6381140.1"/>
    </source>
</evidence>
<feature type="region of interest" description="Disordered" evidence="1">
    <location>
        <begin position="278"/>
        <end position="333"/>
    </location>
</feature>
<proteinExistence type="predicted"/>
<protein>
    <submittedName>
        <fullName evidence="2">Uncharacterized protein</fullName>
    </submittedName>
</protein>
<dbReference type="Proteomes" id="UP000324800">
    <property type="component" value="Unassembled WGS sequence"/>
</dbReference>
<feature type="non-terminal residue" evidence="2">
    <location>
        <position position="1"/>
    </location>
</feature>
<dbReference type="EMBL" id="SNRW01007502">
    <property type="protein sequence ID" value="KAA6381140.1"/>
    <property type="molecule type" value="Genomic_DNA"/>
</dbReference>
<dbReference type="AlphaFoldDB" id="A0A5J4VEU8"/>
<comment type="caution">
    <text evidence="2">The sequence shown here is derived from an EMBL/GenBank/DDBJ whole genome shotgun (WGS) entry which is preliminary data.</text>
</comment>
<gene>
    <name evidence="2" type="ORF">EZS28_023332</name>
</gene>
<feature type="region of interest" description="Disordered" evidence="1">
    <location>
        <begin position="473"/>
        <end position="507"/>
    </location>
</feature>
<feature type="compositionally biased region" description="Polar residues" evidence="1">
    <location>
        <begin position="322"/>
        <end position="333"/>
    </location>
</feature>
<feature type="compositionally biased region" description="Polar residues" evidence="1">
    <location>
        <begin position="278"/>
        <end position="294"/>
    </location>
</feature>
<organism evidence="2 3">
    <name type="scientific">Streblomastix strix</name>
    <dbReference type="NCBI Taxonomy" id="222440"/>
    <lineage>
        <taxon>Eukaryota</taxon>
        <taxon>Metamonada</taxon>
        <taxon>Preaxostyla</taxon>
        <taxon>Oxymonadida</taxon>
        <taxon>Streblomastigidae</taxon>
        <taxon>Streblomastix</taxon>
    </lineage>
</organism>
<feature type="compositionally biased region" description="Low complexity" evidence="1">
    <location>
        <begin position="304"/>
        <end position="321"/>
    </location>
</feature>
<accession>A0A5J4VEU8</accession>
<evidence type="ECO:0000313" key="3">
    <source>
        <dbReference type="Proteomes" id="UP000324800"/>
    </source>
</evidence>
<reference evidence="2 3" key="1">
    <citation type="submission" date="2019-03" db="EMBL/GenBank/DDBJ databases">
        <title>Single cell metagenomics reveals metabolic interactions within the superorganism composed of flagellate Streblomastix strix and complex community of Bacteroidetes bacteria on its surface.</title>
        <authorList>
            <person name="Treitli S.C."/>
            <person name="Kolisko M."/>
            <person name="Husnik F."/>
            <person name="Keeling P."/>
            <person name="Hampl V."/>
        </authorList>
    </citation>
    <scope>NUCLEOTIDE SEQUENCE [LARGE SCALE GENOMIC DNA]</scope>
    <source>
        <strain evidence="2">ST1C</strain>
    </source>
</reference>